<dbReference type="PANTHER" id="PTHR11669">
    <property type="entry name" value="REPLICATION FACTOR C / DNA POLYMERASE III GAMMA-TAU SUBUNIT"/>
    <property type="match status" value="1"/>
</dbReference>
<gene>
    <name evidence="2" type="ORF">FLO80_10130</name>
</gene>
<proteinExistence type="predicted"/>
<dbReference type="EC" id="2.7.7.7" evidence="2"/>
<dbReference type="Pfam" id="PF13177">
    <property type="entry name" value="DNA_pol3_delta2"/>
    <property type="match status" value="1"/>
</dbReference>
<evidence type="ECO:0000313" key="2">
    <source>
        <dbReference type="EMBL" id="KAA0916079.1"/>
    </source>
</evidence>
<accession>A0A5A9ZGD3</accession>
<keyword evidence="3" id="KW-1185">Reference proteome</keyword>
<evidence type="ECO:0000313" key="3">
    <source>
        <dbReference type="Proteomes" id="UP000325291"/>
    </source>
</evidence>
<organism evidence="2 3">
    <name type="scientific">Aquicoccus porphyridii</name>
    <dbReference type="NCBI Taxonomy" id="1852029"/>
    <lineage>
        <taxon>Bacteria</taxon>
        <taxon>Pseudomonadati</taxon>
        <taxon>Pseudomonadota</taxon>
        <taxon>Alphaproteobacteria</taxon>
        <taxon>Rhodobacterales</taxon>
        <taxon>Paracoccaceae</taxon>
        <taxon>Aquicoccus</taxon>
    </lineage>
</organism>
<dbReference type="NCBIfam" id="NF005677">
    <property type="entry name" value="PRK07471.1"/>
    <property type="match status" value="1"/>
</dbReference>
<dbReference type="SMART" id="SM00382">
    <property type="entry name" value="AAA"/>
    <property type="match status" value="1"/>
</dbReference>
<dbReference type="AlphaFoldDB" id="A0A5A9ZGD3"/>
<keyword evidence="2" id="KW-0548">Nucleotidyltransferase</keyword>
<dbReference type="InterPro" id="IPR050238">
    <property type="entry name" value="DNA_Rep/Repair_Clamp_Loader"/>
</dbReference>
<dbReference type="GO" id="GO:0003887">
    <property type="term" value="F:DNA-directed DNA polymerase activity"/>
    <property type="evidence" value="ECO:0007669"/>
    <property type="project" value="UniProtKB-EC"/>
</dbReference>
<dbReference type="InterPro" id="IPR027417">
    <property type="entry name" value="P-loop_NTPase"/>
</dbReference>
<dbReference type="PANTHER" id="PTHR11669:SF8">
    <property type="entry name" value="DNA POLYMERASE III SUBUNIT DELTA"/>
    <property type="match status" value="1"/>
</dbReference>
<evidence type="ECO:0000259" key="1">
    <source>
        <dbReference type="SMART" id="SM00382"/>
    </source>
</evidence>
<reference evidence="2 3" key="1">
    <citation type="submission" date="2019-07" db="EMBL/GenBank/DDBJ databases">
        <title>Aquicoccus porphyridii gen. nov., sp. nov., isolated from a small marine red alga, Porphyridium marinum.</title>
        <authorList>
            <person name="Liu L."/>
        </authorList>
    </citation>
    <scope>NUCLEOTIDE SEQUENCE [LARGE SCALE GENOMIC DNA]</scope>
    <source>
        <strain evidence="2 3">L1 8-17</strain>
    </source>
</reference>
<protein>
    <submittedName>
        <fullName evidence="2">DNA polymerase III subunit delta</fullName>
        <ecNumber evidence="2">2.7.7.7</ecNumber>
    </submittedName>
</protein>
<dbReference type="SUPFAM" id="SSF52540">
    <property type="entry name" value="P-loop containing nucleoside triphosphate hydrolases"/>
    <property type="match status" value="1"/>
</dbReference>
<comment type="caution">
    <text evidence="2">The sequence shown here is derived from an EMBL/GenBank/DDBJ whole genome shotgun (WGS) entry which is preliminary data.</text>
</comment>
<sequence length="385" mass="41402">MTESAQFVEPDRIEGAPHPREAARIIGQDAAVSGFLDAYRSGRLHHAWLLIGPRGVGKATLAWALAKFLLATPEDDGPGLFGDPAPAPDRIDIDPDHPVVRRIMAGSEPGLKLIRRGGAGANERDREKAWLEGRFSQDIRIHEIRELSRFAQLSATEGGRRVVIVDAADEMNTQAANGLLKLLEEPPARTMFFLISHQPSRLLPTIRSRCRELRLSPLGSEDMQEALGLVLGDDAEMSDALVALSAGSVGEAVRLANLGGVGSYAALVDLFVELPRINRAHALRLAEEAAARGGETKLDLLIGLIELFLARVAKTGAAGRPPMPEAAGGEAELLGRLAPDVRKAREWADLADALGARLRHGRAVNLDPAALILDTVFRIQHTAGR</sequence>
<feature type="domain" description="AAA+ ATPase" evidence="1">
    <location>
        <begin position="44"/>
        <end position="218"/>
    </location>
</feature>
<dbReference type="EMBL" id="VINQ01000006">
    <property type="protein sequence ID" value="KAA0916079.1"/>
    <property type="molecule type" value="Genomic_DNA"/>
</dbReference>
<dbReference type="GO" id="GO:0009360">
    <property type="term" value="C:DNA polymerase III complex"/>
    <property type="evidence" value="ECO:0007669"/>
    <property type="project" value="TreeGrafter"/>
</dbReference>
<dbReference type="InterPro" id="IPR003593">
    <property type="entry name" value="AAA+_ATPase"/>
</dbReference>
<dbReference type="Proteomes" id="UP000325291">
    <property type="component" value="Unassembled WGS sequence"/>
</dbReference>
<keyword evidence="2" id="KW-0808">Transferase</keyword>
<name>A0A5A9ZGD3_9RHOB</name>
<dbReference type="RefSeq" id="WP_111367984.1">
    <property type="nucleotide sequence ID" value="NZ_VINQ01000006.1"/>
</dbReference>
<dbReference type="GO" id="GO:0006261">
    <property type="term" value="P:DNA-templated DNA replication"/>
    <property type="evidence" value="ECO:0007669"/>
    <property type="project" value="TreeGrafter"/>
</dbReference>
<dbReference type="Gene3D" id="3.40.50.300">
    <property type="entry name" value="P-loop containing nucleotide triphosphate hydrolases"/>
    <property type="match status" value="1"/>
</dbReference>